<dbReference type="SUPFAM" id="SSF51219">
    <property type="entry name" value="TRAP-like"/>
    <property type="match status" value="1"/>
</dbReference>
<reference evidence="2 3" key="1">
    <citation type="journal article" date="2011" name="Science">
        <title>The Selaginella genome identifies genetic changes associated with the evolution of vascular plants.</title>
        <authorList>
            <person name="Banks J.A."/>
            <person name="Nishiyama T."/>
            <person name="Hasebe M."/>
            <person name="Bowman J.L."/>
            <person name="Gribskov M."/>
            <person name="dePamphilis C."/>
            <person name="Albert V.A."/>
            <person name="Aono N."/>
            <person name="Aoyama T."/>
            <person name="Ambrose B.A."/>
            <person name="Ashton N.W."/>
            <person name="Axtell M.J."/>
            <person name="Barker E."/>
            <person name="Barker M.S."/>
            <person name="Bennetzen J.L."/>
            <person name="Bonawitz N.D."/>
            <person name="Chapple C."/>
            <person name="Cheng C."/>
            <person name="Correa L.G."/>
            <person name="Dacre M."/>
            <person name="DeBarry J."/>
            <person name="Dreyer I."/>
            <person name="Elias M."/>
            <person name="Engstrom E.M."/>
            <person name="Estelle M."/>
            <person name="Feng L."/>
            <person name="Finet C."/>
            <person name="Floyd S.K."/>
            <person name="Frommer W.B."/>
            <person name="Fujita T."/>
            <person name="Gramzow L."/>
            <person name="Gutensohn M."/>
            <person name="Harholt J."/>
            <person name="Hattori M."/>
            <person name="Heyl A."/>
            <person name="Hirai T."/>
            <person name="Hiwatashi Y."/>
            <person name="Ishikawa M."/>
            <person name="Iwata M."/>
            <person name="Karol K.G."/>
            <person name="Koehler B."/>
            <person name="Kolukisaoglu U."/>
            <person name="Kubo M."/>
            <person name="Kurata T."/>
            <person name="Lalonde S."/>
            <person name="Li K."/>
            <person name="Li Y."/>
            <person name="Litt A."/>
            <person name="Lyons E."/>
            <person name="Manning G."/>
            <person name="Maruyama T."/>
            <person name="Michael T.P."/>
            <person name="Mikami K."/>
            <person name="Miyazaki S."/>
            <person name="Morinaga S."/>
            <person name="Murata T."/>
            <person name="Mueller-Roeber B."/>
            <person name="Nelson D.R."/>
            <person name="Obara M."/>
            <person name="Oguri Y."/>
            <person name="Olmstead R.G."/>
            <person name="Onodera N."/>
            <person name="Petersen B.L."/>
            <person name="Pils B."/>
            <person name="Prigge M."/>
            <person name="Rensing S.A."/>
            <person name="Riano-Pachon D.M."/>
            <person name="Roberts A.W."/>
            <person name="Sato Y."/>
            <person name="Scheller H.V."/>
            <person name="Schulz B."/>
            <person name="Schulz C."/>
            <person name="Shakirov E.V."/>
            <person name="Shibagaki N."/>
            <person name="Shinohara N."/>
            <person name="Shippen D.E."/>
            <person name="Soerensen I."/>
            <person name="Sotooka R."/>
            <person name="Sugimoto N."/>
            <person name="Sugita M."/>
            <person name="Sumikawa N."/>
            <person name="Tanurdzic M."/>
            <person name="Theissen G."/>
            <person name="Ulvskov P."/>
            <person name="Wakazuki S."/>
            <person name="Weng J.K."/>
            <person name="Willats W.W."/>
            <person name="Wipf D."/>
            <person name="Wolf P.G."/>
            <person name="Yang L."/>
            <person name="Zimmer A.D."/>
            <person name="Zhu Q."/>
            <person name="Mitros T."/>
            <person name="Hellsten U."/>
            <person name="Loque D."/>
            <person name="Otillar R."/>
            <person name="Salamov A."/>
            <person name="Schmutz J."/>
            <person name="Shapiro H."/>
            <person name="Lindquist E."/>
            <person name="Lucas S."/>
            <person name="Rokhsar D."/>
            <person name="Grigoriev I.V."/>
        </authorList>
    </citation>
    <scope>NUCLEOTIDE SEQUENCE [LARGE SCALE GENOMIC DNA]</scope>
</reference>
<dbReference type="EMBL" id="GL377574">
    <property type="protein sequence ID" value="EFJ31343.1"/>
    <property type="molecule type" value="Genomic_DNA"/>
</dbReference>
<evidence type="ECO:0000313" key="3">
    <source>
        <dbReference type="Proteomes" id="UP000001514"/>
    </source>
</evidence>
<dbReference type="InterPro" id="IPR002838">
    <property type="entry name" value="AIM24"/>
</dbReference>
<dbReference type="KEGG" id="smo:SELMODRAFT_440175"/>
<dbReference type="STRING" id="88036.D8R929"/>
<proteinExistence type="predicted"/>
<accession>D8R929</accession>
<dbReference type="Gene3D" id="3.60.160.10">
    <property type="entry name" value="Mitochondrial biogenesis AIM24"/>
    <property type="match status" value="1"/>
</dbReference>
<dbReference type="Gramene" id="EFJ31343">
    <property type="protein sequence ID" value="EFJ31343"/>
    <property type="gene ID" value="SELMODRAFT_440175"/>
</dbReference>
<dbReference type="InterPro" id="IPR036983">
    <property type="entry name" value="AIM24_sf"/>
</dbReference>
<dbReference type="InterPro" id="IPR016031">
    <property type="entry name" value="Trp_RNA-bd_attenuator-like_dom"/>
</dbReference>
<dbReference type="OrthoDB" id="1705416at2759"/>
<organism evidence="3">
    <name type="scientific">Selaginella moellendorffii</name>
    <name type="common">Spikemoss</name>
    <dbReference type="NCBI Taxonomy" id="88036"/>
    <lineage>
        <taxon>Eukaryota</taxon>
        <taxon>Viridiplantae</taxon>
        <taxon>Streptophyta</taxon>
        <taxon>Embryophyta</taxon>
        <taxon>Tracheophyta</taxon>
        <taxon>Lycopodiopsida</taxon>
        <taxon>Selaginellales</taxon>
        <taxon>Selaginellaceae</taxon>
        <taxon>Selaginella</taxon>
    </lineage>
</organism>
<name>D8R929_SELML</name>
<dbReference type="HOGENOM" id="CLU_040551_3_0_1"/>
<dbReference type="OMA" id="ICKKNAF"/>
<dbReference type="FunCoup" id="D8R929">
    <property type="interactions" value="787"/>
</dbReference>
<dbReference type="GO" id="GO:1904292">
    <property type="term" value="P:regulation of ERAD pathway"/>
    <property type="evidence" value="ECO:0000318"/>
    <property type="project" value="GO_Central"/>
</dbReference>
<protein>
    <submittedName>
        <fullName evidence="2">Uncharacterized protein</fullName>
    </submittedName>
</protein>
<feature type="transmembrane region" description="Helical" evidence="1">
    <location>
        <begin position="262"/>
        <end position="284"/>
    </location>
</feature>
<gene>
    <name evidence="2" type="ORF">SELMODRAFT_440175</name>
</gene>
<dbReference type="InParanoid" id="D8R929"/>
<dbReference type="GO" id="GO:0030968">
    <property type="term" value="P:endoplasmic reticulum unfolded protein response"/>
    <property type="evidence" value="ECO:0000318"/>
    <property type="project" value="GO_Central"/>
</dbReference>
<dbReference type="eggNOG" id="ENOG502QVFQ">
    <property type="taxonomic scope" value="Eukaryota"/>
</dbReference>
<keyword evidence="1" id="KW-1133">Transmembrane helix</keyword>
<keyword evidence="1" id="KW-0472">Membrane</keyword>
<sequence>MAAPASSTPFQPYVYQSEQSAAATAFQIFGFEAQVLQIMLKPQEKIQAKSGSMCYTSGSIQAEVNVPQENAGVGVLQWMMGRPDTSTTFTNAGSEDGYIGLGAPSLARILPIDLAVFGGEIICQREAFLGSVNDVTVKHLTPRRVRVGYFGADVGGLLTQKLVGQGLAFITAGGSVLQKKLSRGELLVVDIGCLVAMTSAVECEIKQASPAARRAFFGGECPFQAHLTGPGVVFIQSLPSQRLAHKIARTISAPHFRDNPRFFISAGVFLFLAYAMIFASLLLAEP</sequence>
<keyword evidence="3" id="KW-1185">Reference proteome</keyword>
<dbReference type="Proteomes" id="UP000001514">
    <property type="component" value="Unassembled WGS sequence"/>
</dbReference>
<dbReference type="PANTHER" id="PTHR43657:SF1">
    <property type="entry name" value="ALTERED INHERITANCE OF MITOCHONDRIA PROTEIN 24, MITOCHONDRIAL"/>
    <property type="match status" value="1"/>
</dbReference>
<dbReference type="Pfam" id="PF01987">
    <property type="entry name" value="AIM24"/>
    <property type="match status" value="1"/>
</dbReference>
<evidence type="ECO:0000256" key="1">
    <source>
        <dbReference type="SAM" id="Phobius"/>
    </source>
</evidence>
<dbReference type="PANTHER" id="PTHR43657">
    <property type="entry name" value="TRYPTOPHAN RNA-BINDING ATTENUATOR PROTEIN-LIKE PROTEIN"/>
    <property type="match status" value="1"/>
</dbReference>
<keyword evidence="1" id="KW-0812">Transmembrane</keyword>
<dbReference type="AlphaFoldDB" id="D8R929"/>
<evidence type="ECO:0000313" key="2">
    <source>
        <dbReference type="EMBL" id="EFJ31343.1"/>
    </source>
</evidence>
<dbReference type="GO" id="GO:0000836">
    <property type="term" value="C:Hrd1p ubiquitin ligase complex"/>
    <property type="evidence" value="ECO:0000318"/>
    <property type="project" value="GO_Central"/>
</dbReference>